<evidence type="ECO:0000313" key="23">
    <source>
        <dbReference type="Proteomes" id="UP000245383"/>
    </source>
</evidence>
<evidence type="ECO:0000256" key="17">
    <source>
        <dbReference type="ARBA" id="ARBA00042373"/>
    </source>
</evidence>
<dbReference type="GO" id="GO:0042973">
    <property type="term" value="F:glucan endo-1,3-beta-D-glucosidase activity"/>
    <property type="evidence" value="ECO:0007669"/>
    <property type="project" value="UniProtKB-EC"/>
</dbReference>
<feature type="compositionally biased region" description="Polar residues" evidence="20">
    <location>
        <begin position="334"/>
        <end position="346"/>
    </location>
</feature>
<keyword evidence="23" id="KW-1185">Reference proteome</keyword>
<feature type="chain" id="PRO_5015476427" description="glucan endo-1,3-beta-D-glucosidase" evidence="21">
    <location>
        <begin position="16"/>
        <end position="387"/>
    </location>
</feature>
<dbReference type="GO" id="GO:0000272">
    <property type="term" value="P:polysaccharide catabolic process"/>
    <property type="evidence" value="ECO:0007669"/>
    <property type="project" value="UniProtKB-KW"/>
</dbReference>
<evidence type="ECO:0000256" key="9">
    <source>
        <dbReference type="ARBA" id="ARBA00022729"/>
    </source>
</evidence>
<dbReference type="GO" id="GO:0005886">
    <property type="term" value="C:plasma membrane"/>
    <property type="evidence" value="ECO:0007669"/>
    <property type="project" value="UniProtKB-SubCell"/>
</dbReference>
<name>A0A2T9YNN9_9FUNG</name>
<evidence type="ECO:0000256" key="11">
    <source>
        <dbReference type="ARBA" id="ARBA00023136"/>
    </source>
</evidence>
<evidence type="ECO:0000256" key="19">
    <source>
        <dbReference type="RuleBase" id="RU004335"/>
    </source>
</evidence>
<keyword evidence="11" id="KW-0472">Membrane</keyword>
<dbReference type="Proteomes" id="UP000245383">
    <property type="component" value="Unassembled WGS sequence"/>
</dbReference>
<gene>
    <name evidence="22" type="ORF">BB561_002927</name>
</gene>
<dbReference type="InterPro" id="IPR000490">
    <property type="entry name" value="Glyco_hydro_17"/>
</dbReference>
<dbReference type="Gene3D" id="3.20.20.80">
    <property type="entry name" value="Glycosidases"/>
    <property type="match status" value="2"/>
</dbReference>
<keyword evidence="15" id="KW-0624">Polysaccharide degradation</keyword>
<evidence type="ECO:0000256" key="16">
    <source>
        <dbReference type="ARBA" id="ARBA00037649"/>
    </source>
</evidence>
<dbReference type="Pfam" id="PF00332">
    <property type="entry name" value="Glyco_hydro_17"/>
    <property type="match status" value="1"/>
</dbReference>
<keyword evidence="9 21" id="KW-0732">Signal</keyword>
<evidence type="ECO:0000313" key="22">
    <source>
        <dbReference type="EMBL" id="PVU93929.1"/>
    </source>
</evidence>
<organism evidence="22 23">
    <name type="scientific">Smittium simulii</name>
    <dbReference type="NCBI Taxonomy" id="133385"/>
    <lineage>
        <taxon>Eukaryota</taxon>
        <taxon>Fungi</taxon>
        <taxon>Fungi incertae sedis</taxon>
        <taxon>Zoopagomycota</taxon>
        <taxon>Kickxellomycotina</taxon>
        <taxon>Harpellomycetes</taxon>
        <taxon>Harpellales</taxon>
        <taxon>Legeriomycetaceae</taxon>
        <taxon>Smittium</taxon>
    </lineage>
</organism>
<dbReference type="STRING" id="133385.A0A2T9YNN9"/>
<evidence type="ECO:0000256" key="5">
    <source>
        <dbReference type="ARBA" id="ARBA00012780"/>
    </source>
</evidence>
<evidence type="ECO:0000256" key="20">
    <source>
        <dbReference type="SAM" id="MobiDB-lite"/>
    </source>
</evidence>
<evidence type="ECO:0000256" key="13">
    <source>
        <dbReference type="ARBA" id="ARBA00023277"/>
    </source>
</evidence>
<evidence type="ECO:0000256" key="15">
    <source>
        <dbReference type="ARBA" id="ARBA00023326"/>
    </source>
</evidence>
<evidence type="ECO:0000256" key="18">
    <source>
        <dbReference type="ARBA" id="ARBA00043078"/>
    </source>
</evidence>
<dbReference type="SUPFAM" id="SSF51445">
    <property type="entry name" value="(Trans)glycosidases"/>
    <property type="match status" value="1"/>
</dbReference>
<evidence type="ECO:0000256" key="21">
    <source>
        <dbReference type="SAM" id="SignalP"/>
    </source>
</evidence>
<dbReference type="EC" id="3.2.1.39" evidence="5"/>
<feature type="region of interest" description="Disordered" evidence="20">
    <location>
        <begin position="300"/>
        <end position="346"/>
    </location>
</feature>
<dbReference type="AlphaFoldDB" id="A0A2T9YNN9"/>
<feature type="signal peptide" evidence="21">
    <location>
        <begin position="1"/>
        <end position="15"/>
    </location>
</feature>
<protein>
    <recommendedName>
        <fullName evidence="5">glucan endo-1,3-beta-D-glucosidase</fullName>
        <ecNumber evidence="5">3.2.1.39</ecNumber>
    </recommendedName>
    <alternativeName>
        <fullName evidence="18">Endo-1,3-beta-glucanase btgC</fullName>
    </alternativeName>
    <alternativeName>
        <fullName evidence="17">Laminarinase btgC</fullName>
    </alternativeName>
</protein>
<accession>A0A2T9YNN9</accession>
<evidence type="ECO:0000256" key="8">
    <source>
        <dbReference type="ARBA" id="ARBA00022525"/>
    </source>
</evidence>
<keyword evidence="8" id="KW-0964">Secreted</keyword>
<evidence type="ECO:0000256" key="3">
    <source>
        <dbReference type="ARBA" id="ARBA00004401"/>
    </source>
</evidence>
<dbReference type="InterPro" id="IPR017853">
    <property type="entry name" value="GH"/>
</dbReference>
<evidence type="ECO:0000256" key="7">
    <source>
        <dbReference type="ARBA" id="ARBA00022512"/>
    </source>
</evidence>
<comment type="subcellular location">
    <subcellularLocation>
        <location evidence="3">Cell membrane</location>
        <topology evidence="3">Single-pass type II membrane protein</topology>
    </subcellularLocation>
    <subcellularLocation>
        <location evidence="2">Secreted</location>
        <location evidence="2">Cell wall</location>
    </subcellularLocation>
</comment>
<comment type="catalytic activity">
    <reaction evidence="1">
        <text>Hydrolysis of (1-&gt;3)-beta-D-glucosidic linkages in (1-&gt;3)-beta-D-glucans.</text>
        <dbReference type="EC" id="3.2.1.39"/>
    </reaction>
</comment>
<comment type="caution">
    <text evidence="22">The sequence shown here is derived from an EMBL/GenBank/DDBJ whole genome shotgun (WGS) entry which is preliminary data.</text>
</comment>
<dbReference type="PANTHER" id="PTHR16631:SF17">
    <property type="entry name" value="GLUCAN ENDO-1,3-BETA-GLUCOSIDASE BTGC"/>
    <property type="match status" value="1"/>
</dbReference>
<keyword evidence="14" id="KW-0961">Cell wall biogenesis/degradation</keyword>
<evidence type="ECO:0000256" key="10">
    <source>
        <dbReference type="ARBA" id="ARBA00022801"/>
    </source>
</evidence>
<dbReference type="PANTHER" id="PTHR16631">
    <property type="entry name" value="GLUCAN 1,3-BETA-GLUCOSIDASE"/>
    <property type="match status" value="1"/>
</dbReference>
<dbReference type="GO" id="GO:0071555">
    <property type="term" value="P:cell wall organization"/>
    <property type="evidence" value="ECO:0007669"/>
    <property type="project" value="UniProtKB-KW"/>
</dbReference>
<dbReference type="GO" id="GO:0005576">
    <property type="term" value="C:extracellular region"/>
    <property type="evidence" value="ECO:0007669"/>
    <property type="project" value="TreeGrafter"/>
</dbReference>
<feature type="compositionally biased region" description="Low complexity" evidence="20">
    <location>
        <begin position="302"/>
        <end position="333"/>
    </location>
</feature>
<evidence type="ECO:0000256" key="14">
    <source>
        <dbReference type="ARBA" id="ARBA00023316"/>
    </source>
</evidence>
<dbReference type="EMBL" id="MBFR01000107">
    <property type="protein sequence ID" value="PVU93929.1"/>
    <property type="molecule type" value="Genomic_DNA"/>
</dbReference>
<evidence type="ECO:0000256" key="1">
    <source>
        <dbReference type="ARBA" id="ARBA00000382"/>
    </source>
</evidence>
<evidence type="ECO:0000256" key="6">
    <source>
        <dbReference type="ARBA" id="ARBA00022475"/>
    </source>
</evidence>
<evidence type="ECO:0000256" key="2">
    <source>
        <dbReference type="ARBA" id="ARBA00004191"/>
    </source>
</evidence>
<dbReference type="InterPro" id="IPR050732">
    <property type="entry name" value="Beta-glucan_modifiers"/>
</dbReference>
<keyword evidence="13" id="KW-0119">Carbohydrate metabolism</keyword>
<evidence type="ECO:0000256" key="12">
    <source>
        <dbReference type="ARBA" id="ARBA00023180"/>
    </source>
</evidence>
<evidence type="ECO:0000256" key="4">
    <source>
        <dbReference type="ARBA" id="ARBA00008773"/>
    </source>
</evidence>
<keyword evidence="7" id="KW-0134">Cell wall</keyword>
<sequence>MNFSILFLFASAVTAKTFSGLNYNPKRPDGSCPTVDDVKKDLSVLSKYTDTLRIYSAKDCDQGEPVLRAIEGTSWKIYLGMWVGSDDASYLADKKEIIRLSQNFDLKKYVKAIIVGSEAVYRKEQTSAQMAEKVNDMRSALAGIELSSIPLTVSETWPFYDSNIINSVDFIDVNIFPFWEGKTIEESNSVIFKHIYDLQAISTGKKVIVGETGWPSGGDNYEAAVPSVKNSQRYMGEFICRAQKENIDYVWFSAFDAPWASSNNASNVEKHWGIIESDNKTPKYSGNSWFDCDEILESLEDSTSSSNPSSTSSSNSPSNSPSTSPSTSPSETSLQQSETNSPKTRANSTDIAALNSSSATSTSFTHQNLSAFTSALSLLLLLSVFML</sequence>
<proteinExistence type="inferred from homology"/>
<comment type="similarity">
    <text evidence="4 19">Belongs to the glycosyl hydrolase 17 family.</text>
</comment>
<dbReference type="GO" id="GO:0009986">
    <property type="term" value="C:cell surface"/>
    <property type="evidence" value="ECO:0007669"/>
    <property type="project" value="TreeGrafter"/>
</dbReference>
<keyword evidence="12" id="KW-0325">Glycoprotein</keyword>
<reference evidence="22 23" key="1">
    <citation type="journal article" date="2018" name="MBio">
        <title>Comparative Genomics Reveals the Core Gene Toolbox for the Fungus-Insect Symbiosis.</title>
        <authorList>
            <person name="Wang Y."/>
            <person name="Stata M."/>
            <person name="Wang W."/>
            <person name="Stajich J.E."/>
            <person name="White M.M."/>
            <person name="Moncalvo J.M."/>
        </authorList>
    </citation>
    <scope>NUCLEOTIDE SEQUENCE [LARGE SCALE GENOMIC DNA]</scope>
    <source>
        <strain evidence="22 23">SWE-8-4</strain>
    </source>
</reference>
<comment type="function">
    <text evidence="16">Glucanases play a role in cell expansion during growth, in cell-cell fusion during mating, and in spore release during sporulation. This enzyme may be involved in beta-glucan degradation. Active on laminarin and lichenan.</text>
</comment>
<dbReference type="OrthoDB" id="77201at2759"/>
<dbReference type="GO" id="GO:0009277">
    <property type="term" value="C:fungal-type cell wall"/>
    <property type="evidence" value="ECO:0007669"/>
    <property type="project" value="TreeGrafter"/>
</dbReference>
<keyword evidence="10" id="KW-0378">Hydrolase</keyword>
<keyword evidence="6" id="KW-1003">Cell membrane</keyword>